<keyword evidence="7" id="KW-0238">DNA-binding</keyword>
<evidence type="ECO:0000256" key="9">
    <source>
        <dbReference type="PIRSR" id="PIRSR602481-1"/>
    </source>
</evidence>
<evidence type="ECO:0000313" key="11">
    <source>
        <dbReference type="EMBL" id="RPF58114.1"/>
    </source>
</evidence>
<accession>A0A1Q1G151</accession>
<feature type="binding site" evidence="10">
    <location>
        <position position="88"/>
    </location>
    <ligand>
        <name>Fe cation</name>
        <dbReference type="ChEBI" id="CHEBI:24875"/>
    </ligand>
</feature>
<dbReference type="InterPro" id="IPR002481">
    <property type="entry name" value="FUR"/>
</dbReference>
<evidence type="ECO:0000256" key="8">
    <source>
        <dbReference type="ARBA" id="ARBA00023163"/>
    </source>
</evidence>
<dbReference type="Pfam" id="PF01475">
    <property type="entry name" value="FUR"/>
    <property type="match status" value="1"/>
</dbReference>
<protein>
    <submittedName>
        <fullName evidence="11">Fur family zinc uptake regulator</fullName>
    </submittedName>
</protein>
<dbReference type="AlphaFoldDB" id="A0A1Q1G151"/>
<evidence type="ECO:0000256" key="6">
    <source>
        <dbReference type="ARBA" id="ARBA00023015"/>
    </source>
</evidence>
<keyword evidence="5 9" id="KW-0862">Zinc</keyword>
<dbReference type="Gene3D" id="3.30.1490.190">
    <property type="match status" value="1"/>
</dbReference>
<keyword evidence="9" id="KW-0479">Metal-binding</keyword>
<dbReference type="GO" id="GO:0005737">
    <property type="term" value="C:cytoplasm"/>
    <property type="evidence" value="ECO:0007669"/>
    <property type="project" value="UniProtKB-SubCell"/>
</dbReference>
<evidence type="ECO:0000256" key="3">
    <source>
        <dbReference type="ARBA" id="ARBA00022490"/>
    </source>
</evidence>
<dbReference type="PANTHER" id="PTHR33202:SF1">
    <property type="entry name" value="FERRIC UPTAKE REGULATION PROTEIN"/>
    <property type="match status" value="1"/>
</dbReference>
<dbReference type="InterPro" id="IPR043135">
    <property type="entry name" value="Fur_C"/>
</dbReference>
<sequence length="136" mass="16156">MQVEAAIKLLKDEGYKYTDKRKDIISFFNAHDKYISAKDLQLHLDKKYPGISFDTIYRNLYLFHDLNIIEQTEFNGEMKYRISCSDHHHHHFICTECGKTKVIHFCPMDEWQKELPDVEIDSHKIELFGKCKNCNA</sequence>
<dbReference type="Gene3D" id="1.10.10.10">
    <property type="entry name" value="Winged helix-like DNA-binding domain superfamily/Winged helix DNA-binding domain"/>
    <property type="match status" value="1"/>
</dbReference>
<keyword evidence="4" id="KW-0678">Repressor</keyword>
<dbReference type="GO" id="GO:0000976">
    <property type="term" value="F:transcription cis-regulatory region binding"/>
    <property type="evidence" value="ECO:0007669"/>
    <property type="project" value="TreeGrafter"/>
</dbReference>
<reference evidence="11 12" key="1">
    <citation type="submission" date="2018-11" db="EMBL/GenBank/DDBJ databases">
        <title>Genomic Encyclopedia of Type Strains, Phase IV (KMG-IV): sequencing the most valuable type-strain genomes for metagenomic binning, comparative biology and taxonomic classification.</title>
        <authorList>
            <person name="Goeker M."/>
        </authorList>
    </citation>
    <scope>NUCLEOTIDE SEQUENCE [LARGE SCALE GENOMIC DNA]</scope>
    <source>
        <strain evidence="11 12">DSM 29158</strain>
    </source>
</reference>
<comment type="cofactor">
    <cofactor evidence="10">
        <name>Mn(2+)</name>
        <dbReference type="ChEBI" id="CHEBI:29035"/>
    </cofactor>
    <cofactor evidence="10">
        <name>Fe(2+)</name>
        <dbReference type="ChEBI" id="CHEBI:29033"/>
    </cofactor>
    <text evidence="10">Binds 1 Mn(2+) or Fe(2+) ion per subunit.</text>
</comment>
<dbReference type="GO" id="GO:0003700">
    <property type="term" value="F:DNA-binding transcription factor activity"/>
    <property type="evidence" value="ECO:0007669"/>
    <property type="project" value="InterPro"/>
</dbReference>
<keyword evidence="10" id="KW-0408">Iron</keyword>
<evidence type="ECO:0000256" key="7">
    <source>
        <dbReference type="ARBA" id="ARBA00023125"/>
    </source>
</evidence>
<dbReference type="Proteomes" id="UP000277108">
    <property type="component" value="Unassembled WGS sequence"/>
</dbReference>
<dbReference type="InterPro" id="IPR036388">
    <property type="entry name" value="WH-like_DNA-bd_sf"/>
</dbReference>
<keyword evidence="8" id="KW-0804">Transcription</keyword>
<feature type="binding site" evidence="9">
    <location>
        <position position="134"/>
    </location>
    <ligand>
        <name>Zn(2+)</name>
        <dbReference type="ChEBI" id="CHEBI:29105"/>
    </ligand>
</feature>
<dbReference type="GO" id="GO:1900376">
    <property type="term" value="P:regulation of secondary metabolite biosynthetic process"/>
    <property type="evidence" value="ECO:0007669"/>
    <property type="project" value="TreeGrafter"/>
</dbReference>
<organism evidence="11 12">
    <name type="scientific">Abyssicoccus albus</name>
    <dbReference type="NCBI Taxonomy" id="1817405"/>
    <lineage>
        <taxon>Bacteria</taxon>
        <taxon>Bacillati</taxon>
        <taxon>Bacillota</taxon>
        <taxon>Bacilli</taxon>
        <taxon>Bacillales</taxon>
        <taxon>Abyssicoccaceae</taxon>
    </lineage>
</organism>
<evidence type="ECO:0000256" key="4">
    <source>
        <dbReference type="ARBA" id="ARBA00022491"/>
    </source>
</evidence>
<proteinExistence type="inferred from homology"/>
<dbReference type="GO" id="GO:0045892">
    <property type="term" value="P:negative regulation of DNA-templated transcription"/>
    <property type="evidence" value="ECO:0007669"/>
    <property type="project" value="TreeGrafter"/>
</dbReference>
<evidence type="ECO:0000313" key="12">
    <source>
        <dbReference type="Proteomes" id="UP000277108"/>
    </source>
</evidence>
<dbReference type="PANTHER" id="PTHR33202">
    <property type="entry name" value="ZINC UPTAKE REGULATION PROTEIN"/>
    <property type="match status" value="1"/>
</dbReference>
<keyword evidence="12" id="KW-1185">Reference proteome</keyword>
<evidence type="ECO:0000256" key="10">
    <source>
        <dbReference type="PIRSR" id="PIRSR602481-2"/>
    </source>
</evidence>
<feature type="binding site" evidence="9">
    <location>
        <position position="131"/>
    </location>
    <ligand>
        <name>Zn(2+)</name>
        <dbReference type="ChEBI" id="CHEBI:29105"/>
    </ligand>
</feature>
<feature type="binding site" evidence="9">
    <location>
        <position position="97"/>
    </location>
    <ligand>
        <name>Zn(2+)</name>
        <dbReference type="ChEBI" id="CHEBI:29105"/>
    </ligand>
</feature>
<comment type="caution">
    <text evidence="11">The sequence shown here is derived from an EMBL/GenBank/DDBJ whole genome shotgun (WGS) entry which is preliminary data.</text>
</comment>
<dbReference type="EMBL" id="RKRK01000002">
    <property type="protein sequence ID" value="RPF58114.1"/>
    <property type="molecule type" value="Genomic_DNA"/>
</dbReference>
<dbReference type="GO" id="GO:0008270">
    <property type="term" value="F:zinc ion binding"/>
    <property type="evidence" value="ECO:0007669"/>
    <property type="project" value="TreeGrafter"/>
</dbReference>
<evidence type="ECO:0000256" key="1">
    <source>
        <dbReference type="ARBA" id="ARBA00004496"/>
    </source>
</evidence>
<dbReference type="CDD" id="cd07153">
    <property type="entry name" value="Fur_like"/>
    <property type="match status" value="1"/>
</dbReference>
<dbReference type="STRING" id="1849491.BVH56_03650"/>
<comment type="subcellular location">
    <subcellularLocation>
        <location evidence="1">Cytoplasm</location>
    </subcellularLocation>
</comment>
<accession>A0A3N5BJR6</accession>
<dbReference type="OrthoDB" id="8659436at2"/>
<dbReference type="InterPro" id="IPR036390">
    <property type="entry name" value="WH_DNA-bd_sf"/>
</dbReference>
<comment type="similarity">
    <text evidence="2">Belongs to the Fur family.</text>
</comment>
<feature type="binding site" evidence="9">
    <location>
        <position position="94"/>
    </location>
    <ligand>
        <name>Zn(2+)</name>
        <dbReference type="ChEBI" id="CHEBI:29105"/>
    </ligand>
</feature>
<gene>
    <name evidence="11" type="ORF">EDD62_0752</name>
</gene>
<name>A0A1Q1G151_9BACL</name>
<dbReference type="SUPFAM" id="SSF46785">
    <property type="entry name" value="Winged helix' DNA-binding domain"/>
    <property type="match status" value="1"/>
</dbReference>
<keyword evidence="3" id="KW-0963">Cytoplasm</keyword>
<comment type="cofactor">
    <cofactor evidence="9">
        <name>Zn(2+)</name>
        <dbReference type="ChEBI" id="CHEBI:29105"/>
    </cofactor>
    <text evidence="9">Binds 1 zinc ion per subunit.</text>
</comment>
<feature type="binding site" evidence="10">
    <location>
        <position position="123"/>
    </location>
    <ligand>
        <name>Fe cation</name>
        <dbReference type="ChEBI" id="CHEBI:24875"/>
    </ligand>
</feature>
<dbReference type="RefSeq" id="WP_077140153.1">
    <property type="nucleotide sequence ID" value="NZ_CBCSGK010000003.1"/>
</dbReference>
<evidence type="ECO:0000256" key="5">
    <source>
        <dbReference type="ARBA" id="ARBA00022833"/>
    </source>
</evidence>
<keyword evidence="6" id="KW-0805">Transcription regulation</keyword>
<evidence type="ECO:0000256" key="2">
    <source>
        <dbReference type="ARBA" id="ARBA00007957"/>
    </source>
</evidence>